<organism evidence="2 3">
    <name type="scientific">Secundilactobacillus malefermentans</name>
    <dbReference type="NCBI Taxonomy" id="176292"/>
    <lineage>
        <taxon>Bacteria</taxon>
        <taxon>Bacillati</taxon>
        <taxon>Bacillota</taxon>
        <taxon>Bacilli</taxon>
        <taxon>Lactobacillales</taxon>
        <taxon>Lactobacillaceae</taxon>
        <taxon>Secundilactobacillus</taxon>
    </lineage>
</organism>
<name>A0A4R5NDJ8_9LACO</name>
<dbReference type="Proteomes" id="UP000294854">
    <property type="component" value="Unassembled WGS sequence"/>
</dbReference>
<dbReference type="OrthoDB" id="117402at2"/>
<dbReference type="Gene3D" id="1.10.1200.90">
    <property type="entry name" value="DsbA-like domain"/>
    <property type="match status" value="1"/>
</dbReference>
<sequence>MDISKIDVTKVNSANSIVIGNPNTTKTVVEYLNLRCPWSKLWFQKNDSVLATAVSSGKVNRHIKLLNKFKEPLKKGNIVHQYIPSDPLMAYLLIKSVFDNQEQWKSLDDAEIPYYLESELHLHHQQNAKMLANIVTEAEETHVQFVPSIVVGHHVFDESISPENLSKLLN</sequence>
<dbReference type="Pfam" id="PF13462">
    <property type="entry name" value="Thioredoxin_4"/>
    <property type="match status" value="1"/>
</dbReference>
<gene>
    <name evidence="2" type="ORF">C5L31_001761</name>
</gene>
<keyword evidence="3" id="KW-1185">Reference proteome</keyword>
<dbReference type="SUPFAM" id="SSF52833">
    <property type="entry name" value="Thioredoxin-like"/>
    <property type="match status" value="1"/>
</dbReference>
<reference evidence="2 3" key="1">
    <citation type="journal article" date="2019" name="Appl. Microbiol. Biotechnol.">
        <title>Uncovering carbohydrate metabolism through a genotype-phenotype association study of 56 lactic acid bacteria genomes.</title>
        <authorList>
            <person name="Buron-Moles G."/>
            <person name="Chailyan A."/>
            <person name="Dolejs I."/>
            <person name="Forster J."/>
            <person name="Miks M.H."/>
        </authorList>
    </citation>
    <scope>NUCLEOTIDE SEQUENCE [LARGE SCALE GENOMIC DNA]</scope>
    <source>
        <strain evidence="2 3">ATCC 49373</strain>
    </source>
</reference>
<evidence type="ECO:0000259" key="1">
    <source>
        <dbReference type="Pfam" id="PF13462"/>
    </source>
</evidence>
<evidence type="ECO:0000313" key="2">
    <source>
        <dbReference type="EMBL" id="TDG71544.1"/>
    </source>
</evidence>
<dbReference type="InterPro" id="IPR036249">
    <property type="entry name" value="Thioredoxin-like_sf"/>
</dbReference>
<dbReference type="RefSeq" id="WP_010620576.1">
    <property type="nucleotide sequence ID" value="NZ_CP042371.1"/>
</dbReference>
<proteinExistence type="predicted"/>
<dbReference type="EMBL" id="PUFO01000104">
    <property type="protein sequence ID" value="TDG71544.1"/>
    <property type="molecule type" value="Genomic_DNA"/>
</dbReference>
<protein>
    <recommendedName>
        <fullName evidence="1">Thioredoxin-like fold domain-containing protein</fullName>
    </recommendedName>
</protein>
<feature type="domain" description="Thioredoxin-like fold" evidence="1">
    <location>
        <begin position="14"/>
        <end position="169"/>
    </location>
</feature>
<dbReference type="InterPro" id="IPR012336">
    <property type="entry name" value="Thioredoxin-like_fold"/>
</dbReference>
<dbReference type="AlphaFoldDB" id="A0A4R5NDJ8"/>
<comment type="caution">
    <text evidence="2">The sequence shown here is derived from an EMBL/GenBank/DDBJ whole genome shotgun (WGS) entry which is preliminary data.</text>
</comment>
<dbReference type="STRING" id="1122149.FD44_GL000401"/>
<evidence type="ECO:0000313" key="3">
    <source>
        <dbReference type="Proteomes" id="UP000294854"/>
    </source>
</evidence>
<dbReference type="Gene3D" id="3.40.30.10">
    <property type="entry name" value="Glutaredoxin"/>
    <property type="match status" value="1"/>
</dbReference>
<accession>A0A4R5NDJ8</accession>